<proteinExistence type="predicted"/>
<feature type="domain" description="ABC3 transporter permease C-terminal" evidence="7">
    <location>
        <begin position="287"/>
        <end position="402"/>
    </location>
</feature>
<dbReference type="STRING" id="1349421.OI18_15870"/>
<comment type="subcellular location">
    <subcellularLocation>
        <location evidence="1">Cell membrane</location>
        <topology evidence="1">Multi-pass membrane protein</topology>
    </subcellularLocation>
</comment>
<protein>
    <recommendedName>
        <fullName evidence="11">ABC transporter permease</fullName>
    </recommendedName>
</protein>
<feature type="transmembrane region" description="Helical" evidence="6">
    <location>
        <begin position="714"/>
        <end position="733"/>
    </location>
</feature>
<sequence>MIYSYIKIAFRNLVRNKAFSFINIAGLTIGMCCTILILLWVHNERSWDKNNSRYADIYHIFCNRNFNGEISTGPDMMYPLAAALKADFPEVQHAVAVNFGETTLFTSGDKKLNRRTITSSPELFDVFTADFIQGSKAALSDPDAVILTESTARALFNQVNVVGQPIRVNNGRDAIVKAVIKDVPRNSTLQYEAVIPYNPSSERVLEASSDWVNCSNRVFLALQPGANTAALEKNILKLVARNAGHENPTTRGSIILHPMSKWRLYEEFNGGLNTGGRIRYVKLFSWVAVIILVIACVNFMNLSTARSEKRAKEVGIRKTLGSERKQLLWQFLTESLLLTIAAFVLAVFAVYAFLPGFSKLLNADILVPLNEPRTWILVGSIIISTGVLAGSYPALYLSGFNPVKVLKGTYLPGRSALLPRKILVTSQFIVSIVLISATLIIYKQIHHVQNRDLGYNPDNLIMVNSSRDLDKNFEAVKNELNATGMVASVTRTSGPVTNLFGFTSGISWAGAPVNTNLVIGFIFADNGLAQTLNTAVIEGRDFRQGDTNTVMFNKEAIRLMGLQQPVGKEITWGSRKKRIVGIIDNMVMTSPYEAPSPLMIAYENKWSGYMDIRLKDKADVRSAVAAIGNVYKQYSSDYPFEYRFVDEAFNEKFATEQLIGKLSVIFSGLAIFVCCLGLFGLVSFSIERRTREIGIRKVLGANVSQLLVLMSKEFLWLVGIAFLVAIPASWWAMSEWLTNFSYRITIQPVIFIVVGGLTLIIALVTVSLNASKAALSNPVKTLRSD</sequence>
<comment type="caution">
    <text evidence="9">The sequence shown here is derived from an EMBL/GenBank/DDBJ whole genome shotgun (WGS) entry which is preliminary data.</text>
</comment>
<evidence type="ECO:0000259" key="7">
    <source>
        <dbReference type="Pfam" id="PF02687"/>
    </source>
</evidence>
<evidence type="ECO:0000256" key="4">
    <source>
        <dbReference type="ARBA" id="ARBA00022989"/>
    </source>
</evidence>
<evidence type="ECO:0000256" key="5">
    <source>
        <dbReference type="ARBA" id="ARBA00023136"/>
    </source>
</evidence>
<evidence type="ECO:0000256" key="3">
    <source>
        <dbReference type="ARBA" id="ARBA00022692"/>
    </source>
</evidence>
<dbReference type="InterPro" id="IPR003838">
    <property type="entry name" value="ABC3_permease_C"/>
</dbReference>
<evidence type="ECO:0000259" key="8">
    <source>
        <dbReference type="Pfam" id="PF12704"/>
    </source>
</evidence>
<keyword evidence="4 6" id="KW-1133">Transmembrane helix</keyword>
<feature type="transmembrane region" description="Helical" evidence="6">
    <location>
        <begin position="374"/>
        <end position="397"/>
    </location>
</feature>
<feature type="domain" description="ABC3 transporter permease C-terminal" evidence="7">
    <location>
        <begin position="665"/>
        <end position="774"/>
    </location>
</feature>
<dbReference type="GO" id="GO:0005886">
    <property type="term" value="C:plasma membrane"/>
    <property type="evidence" value="ECO:0007669"/>
    <property type="project" value="UniProtKB-SubCell"/>
</dbReference>
<dbReference type="Proteomes" id="UP000031408">
    <property type="component" value="Unassembled WGS sequence"/>
</dbReference>
<evidence type="ECO:0000256" key="2">
    <source>
        <dbReference type="ARBA" id="ARBA00022475"/>
    </source>
</evidence>
<dbReference type="InterPro" id="IPR025857">
    <property type="entry name" value="MacB_PCD"/>
</dbReference>
<keyword evidence="2" id="KW-1003">Cell membrane</keyword>
<evidence type="ECO:0000256" key="6">
    <source>
        <dbReference type="SAM" id="Phobius"/>
    </source>
</evidence>
<evidence type="ECO:0008006" key="11">
    <source>
        <dbReference type="Google" id="ProtNLM"/>
    </source>
</evidence>
<evidence type="ECO:0000313" key="10">
    <source>
        <dbReference type="Proteomes" id="UP000031408"/>
    </source>
</evidence>
<dbReference type="AlphaFoldDB" id="A0A0C1L0V0"/>
<reference evidence="9 10" key="1">
    <citation type="submission" date="2014-11" db="EMBL/GenBank/DDBJ databases">
        <title>Genome sequence of Flavihumibacter solisilvae 3-3.</title>
        <authorList>
            <person name="Zhou G."/>
            <person name="Li M."/>
            <person name="Wang G."/>
        </authorList>
    </citation>
    <scope>NUCLEOTIDE SEQUENCE [LARGE SCALE GENOMIC DNA]</scope>
    <source>
        <strain evidence="9 10">3-3</strain>
    </source>
</reference>
<accession>A0A0C1L0V0</accession>
<dbReference type="Pfam" id="PF12704">
    <property type="entry name" value="MacB_PCD"/>
    <property type="match status" value="2"/>
</dbReference>
<keyword evidence="10" id="KW-1185">Reference proteome</keyword>
<dbReference type="EMBL" id="JSVC01000018">
    <property type="protein sequence ID" value="KIC93642.1"/>
    <property type="molecule type" value="Genomic_DNA"/>
</dbReference>
<evidence type="ECO:0000256" key="1">
    <source>
        <dbReference type="ARBA" id="ARBA00004651"/>
    </source>
</evidence>
<name>A0A0C1L0V0_9BACT</name>
<dbReference type="RefSeq" id="WP_039141549.1">
    <property type="nucleotide sequence ID" value="NZ_JSVC01000018.1"/>
</dbReference>
<feature type="domain" description="MacB-like periplasmic core" evidence="8">
    <location>
        <begin position="431"/>
        <end position="629"/>
    </location>
</feature>
<evidence type="ECO:0000313" key="9">
    <source>
        <dbReference type="EMBL" id="KIC93642.1"/>
    </source>
</evidence>
<feature type="transmembrane region" description="Helical" evidence="6">
    <location>
        <begin position="327"/>
        <end position="354"/>
    </location>
</feature>
<feature type="transmembrane region" description="Helical" evidence="6">
    <location>
        <begin position="664"/>
        <end position="686"/>
    </location>
</feature>
<keyword evidence="3 6" id="KW-0812">Transmembrane</keyword>
<gene>
    <name evidence="9" type="ORF">OI18_15870</name>
</gene>
<dbReference type="OrthoDB" id="610657at2"/>
<dbReference type="PANTHER" id="PTHR30572:SF18">
    <property type="entry name" value="ABC-TYPE MACROLIDE FAMILY EXPORT SYSTEM PERMEASE COMPONENT 2"/>
    <property type="match status" value="1"/>
</dbReference>
<feature type="transmembrane region" description="Helical" evidence="6">
    <location>
        <begin position="745"/>
        <end position="768"/>
    </location>
</feature>
<feature type="transmembrane region" description="Helical" evidence="6">
    <location>
        <begin position="283"/>
        <end position="302"/>
    </location>
</feature>
<feature type="domain" description="MacB-like periplasmic core" evidence="8">
    <location>
        <begin position="20"/>
        <end position="236"/>
    </location>
</feature>
<feature type="transmembrane region" description="Helical" evidence="6">
    <location>
        <begin position="422"/>
        <end position="442"/>
    </location>
</feature>
<dbReference type="PANTHER" id="PTHR30572">
    <property type="entry name" value="MEMBRANE COMPONENT OF TRANSPORTER-RELATED"/>
    <property type="match status" value="1"/>
</dbReference>
<organism evidence="9 10">
    <name type="scientific">Flavihumibacter solisilvae</name>
    <dbReference type="NCBI Taxonomy" id="1349421"/>
    <lineage>
        <taxon>Bacteria</taxon>
        <taxon>Pseudomonadati</taxon>
        <taxon>Bacteroidota</taxon>
        <taxon>Chitinophagia</taxon>
        <taxon>Chitinophagales</taxon>
        <taxon>Chitinophagaceae</taxon>
        <taxon>Flavihumibacter</taxon>
    </lineage>
</organism>
<feature type="transmembrane region" description="Helical" evidence="6">
    <location>
        <begin position="21"/>
        <end position="41"/>
    </location>
</feature>
<dbReference type="Pfam" id="PF02687">
    <property type="entry name" value="FtsX"/>
    <property type="match status" value="2"/>
</dbReference>
<dbReference type="GO" id="GO:0022857">
    <property type="term" value="F:transmembrane transporter activity"/>
    <property type="evidence" value="ECO:0007669"/>
    <property type="project" value="TreeGrafter"/>
</dbReference>
<keyword evidence="5 6" id="KW-0472">Membrane</keyword>
<dbReference type="InterPro" id="IPR050250">
    <property type="entry name" value="Macrolide_Exporter_MacB"/>
</dbReference>